<keyword evidence="2" id="KW-0547">Nucleotide-binding</keyword>
<dbReference type="InterPro" id="IPR036565">
    <property type="entry name" value="Mur-like_cat_sf"/>
</dbReference>
<dbReference type="Gene3D" id="3.40.1190.10">
    <property type="entry name" value="Mur-like, catalytic domain"/>
    <property type="match status" value="1"/>
</dbReference>
<evidence type="ECO:0008006" key="8">
    <source>
        <dbReference type="Google" id="ProtNLM"/>
    </source>
</evidence>
<dbReference type="PANTHER" id="PTHR43024">
    <property type="entry name" value="UDP-N-ACETYLMURAMOYL-TRIPEPTIDE--D-ALANYL-D-ALANINE LIGASE"/>
    <property type="match status" value="1"/>
</dbReference>
<reference evidence="6 7" key="1">
    <citation type="journal article" date="2016" name="Nat. Commun.">
        <title>Thousands of microbial genomes shed light on interconnected biogeochemical processes in an aquifer system.</title>
        <authorList>
            <person name="Anantharaman K."/>
            <person name="Brown C.T."/>
            <person name="Hug L.A."/>
            <person name="Sharon I."/>
            <person name="Castelle C.J."/>
            <person name="Probst A.J."/>
            <person name="Thomas B.C."/>
            <person name="Singh A."/>
            <person name="Wilkins M.J."/>
            <person name="Karaoz U."/>
            <person name="Brodie E.L."/>
            <person name="Williams K.H."/>
            <person name="Hubbard S.S."/>
            <person name="Banfield J.F."/>
        </authorList>
    </citation>
    <scope>NUCLEOTIDE SEQUENCE [LARGE SCALE GENOMIC DNA]</scope>
</reference>
<accession>A0A1G1XR50</accession>
<organism evidence="6 7">
    <name type="scientific">Candidatus Buchananbacteria bacterium RBG_13_39_9</name>
    <dbReference type="NCBI Taxonomy" id="1797531"/>
    <lineage>
        <taxon>Bacteria</taxon>
        <taxon>Candidatus Buchananiibacteriota</taxon>
    </lineage>
</organism>
<dbReference type="GO" id="GO:0005524">
    <property type="term" value="F:ATP binding"/>
    <property type="evidence" value="ECO:0007669"/>
    <property type="project" value="UniProtKB-KW"/>
</dbReference>
<protein>
    <recommendedName>
        <fullName evidence="8">UDP-N-acetylmuramoyl-tripeptide--D-alanyl-D-alanine ligase</fullName>
    </recommendedName>
</protein>
<proteinExistence type="predicted"/>
<comment type="caution">
    <text evidence="6">The sequence shown here is derived from an EMBL/GenBank/DDBJ whole genome shotgun (WGS) entry which is preliminary data.</text>
</comment>
<dbReference type="PANTHER" id="PTHR43024:SF1">
    <property type="entry name" value="UDP-N-ACETYLMURAMOYL-TRIPEPTIDE--D-ALANYL-D-ALANINE LIGASE"/>
    <property type="match status" value="1"/>
</dbReference>
<dbReference type="InterPro" id="IPR013221">
    <property type="entry name" value="Mur_ligase_cen"/>
</dbReference>
<dbReference type="Proteomes" id="UP000176260">
    <property type="component" value="Unassembled WGS sequence"/>
</dbReference>
<dbReference type="AlphaFoldDB" id="A0A1G1XR50"/>
<evidence type="ECO:0000313" key="7">
    <source>
        <dbReference type="Proteomes" id="UP000176260"/>
    </source>
</evidence>
<dbReference type="InterPro" id="IPR036615">
    <property type="entry name" value="Mur_ligase_C_dom_sf"/>
</dbReference>
<keyword evidence="3" id="KW-0067">ATP-binding</keyword>
<feature type="domain" description="Mur ligase central" evidence="5">
    <location>
        <begin position="116"/>
        <end position="271"/>
    </location>
</feature>
<evidence type="ECO:0000259" key="4">
    <source>
        <dbReference type="Pfam" id="PF02875"/>
    </source>
</evidence>
<keyword evidence="1" id="KW-0436">Ligase</keyword>
<dbReference type="Pfam" id="PF08245">
    <property type="entry name" value="Mur_ligase_M"/>
    <property type="match status" value="1"/>
</dbReference>
<dbReference type="EMBL" id="MHIA01000011">
    <property type="protein sequence ID" value="OGY42569.1"/>
    <property type="molecule type" value="Genomic_DNA"/>
</dbReference>
<evidence type="ECO:0000256" key="1">
    <source>
        <dbReference type="ARBA" id="ARBA00022598"/>
    </source>
</evidence>
<name>A0A1G1XR50_9BACT</name>
<evidence type="ECO:0000259" key="5">
    <source>
        <dbReference type="Pfam" id="PF08245"/>
    </source>
</evidence>
<feature type="domain" description="Mur ligase C-terminal" evidence="4">
    <location>
        <begin position="294"/>
        <end position="422"/>
    </location>
</feature>
<dbReference type="InterPro" id="IPR004101">
    <property type="entry name" value="Mur_ligase_C"/>
</dbReference>
<evidence type="ECO:0000313" key="6">
    <source>
        <dbReference type="EMBL" id="OGY42569.1"/>
    </source>
</evidence>
<sequence>MNMNQQIMSAGGGSASGGKKIFQNILRYFAQKILQKYKPEIIGITGSVGKTSAKEAIFTVLDFQFNVRQNIKSYNNEIGVPLTIIGAETAGRNIFKWLLIFLKIFRLLIIKDETYPKILVLEMGADKVGDIEYLVKLAPPKIGVLTAVAETHLHAFTDLKGVLKEKEKIVTTLAKEGVALLNADDENVMSIKNKIKAQIYTFGFSDNADIKANEILFTGFEQDFCQTEYAWDCKTWGMNFKVSYQGSTIPVFLTGCFGKQFVYTALAAIGVGLIYKINLVDIADALKNYNPPKGRMNLINGIKHTLIIDDTYNSSPQAAKAALEVIKMIDLPEGKSKIVVLGDMLELGERSAGAHREVGFKVAEYELDYLITIGKESEFISEAAKEAGLAVEKVNHFADREKAGLYLQNLIQEGDLILIKGSQGMRMEKIVEEIMAEPEKAGELLVRQAGEWKNK</sequence>
<dbReference type="GO" id="GO:0016881">
    <property type="term" value="F:acid-amino acid ligase activity"/>
    <property type="evidence" value="ECO:0007669"/>
    <property type="project" value="InterPro"/>
</dbReference>
<gene>
    <name evidence="6" type="ORF">A2Y67_02630</name>
</gene>
<dbReference type="SUPFAM" id="SSF53623">
    <property type="entry name" value="MurD-like peptide ligases, catalytic domain"/>
    <property type="match status" value="1"/>
</dbReference>
<evidence type="ECO:0000256" key="2">
    <source>
        <dbReference type="ARBA" id="ARBA00022741"/>
    </source>
</evidence>
<dbReference type="Gene3D" id="3.90.190.20">
    <property type="entry name" value="Mur ligase, C-terminal domain"/>
    <property type="match status" value="1"/>
</dbReference>
<evidence type="ECO:0000256" key="3">
    <source>
        <dbReference type="ARBA" id="ARBA00022840"/>
    </source>
</evidence>
<dbReference type="InterPro" id="IPR051046">
    <property type="entry name" value="MurCDEF_CellWall_CoF430Synth"/>
</dbReference>
<dbReference type="SUPFAM" id="SSF53244">
    <property type="entry name" value="MurD-like peptide ligases, peptide-binding domain"/>
    <property type="match status" value="1"/>
</dbReference>
<dbReference type="Pfam" id="PF02875">
    <property type="entry name" value="Mur_ligase_C"/>
    <property type="match status" value="1"/>
</dbReference>